<keyword evidence="12" id="KW-0460">Magnesium</keyword>
<evidence type="ECO:0000256" key="4">
    <source>
        <dbReference type="ARBA" id="ARBA00020771"/>
    </source>
</evidence>
<feature type="binding site" evidence="10">
    <location>
        <position position="274"/>
    </location>
    <ligand>
        <name>5-aminolevulinate</name>
        <dbReference type="ChEBI" id="CHEBI:356416"/>
        <label>2</label>
    </ligand>
</feature>
<dbReference type="AlphaFoldDB" id="A0A484HGG4"/>
<gene>
    <name evidence="15" type="primary">hemB</name>
    <name evidence="15" type="ORF">EPICR_190010</name>
</gene>
<comment type="subunit">
    <text evidence="13">Homooctamer.</text>
</comment>
<feature type="binding site" evidence="11">
    <location>
        <position position="120"/>
    </location>
    <ligand>
        <name>Zn(2+)</name>
        <dbReference type="ChEBI" id="CHEBI:29105"/>
        <note>catalytic</note>
    </ligand>
</feature>
<evidence type="ECO:0000256" key="2">
    <source>
        <dbReference type="ARBA" id="ARBA00008055"/>
    </source>
</evidence>
<comment type="similarity">
    <text evidence="2 14">Belongs to the ALAD family.</text>
</comment>
<sequence>MLFPDYRPRRMRQKKGFRRMIRETELSTNDLIMPLFAVEGKGVKDPIPSMPGQFHLSADQMVKTARKALSLNVPAIMVFGVPKKKDPLATQAYARNGVVQRTVSALKDKFPDLIVITDVCLCQYTDHGHCGVIDGQIVDNDASLDLLARTAVSHAQAGADMVAPSDMMDGRVAEIRQSLDEKDFSHIPIMSYAVKYRSSYYGPFREAAHSAPQFGDRRTYQMDPANALEAVREATLDTEEGADVIMVKPALCYLDIIHRMRQESDLPVAAYNVSGEYAMIKAAAQKGWIDGESVMMETLIGIKRAGADMILTYFALEAAQKIRA</sequence>
<dbReference type="Gene3D" id="3.20.20.70">
    <property type="entry name" value="Aldolase class I"/>
    <property type="match status" value="1"/>
</dbReference>
<name>A0A484HGG4_9BACT</name>
<feature type="active site" description="Schiff-base intermediate with substrate" evidence="9">
    <location>
        <position position="195"/>
    </location>
</feature>
<dbReference type="UniPathway" id="UPA00251">
    <property type="reaction ID" value="UER00318"/>
</dbReference>
<dbReference type="CDD" id="cd00384">
    <property type="entry name" value="ALAD_PBGS"/>
    <property type="match status" value="1"/>
</dbReference>
<dbReference type="EC" id="4.2.1.24" evidence="3 13"/>
<evidence type="ECO:0000256" key="13">
    <source>
        <dbReference type="RuleBase" id="RU000515"/>
    </source>
</evidence>
<evidence type="ECO:0000256" key="5">
    <source>
        <dbReference type="ARBA" id="ARBA00023133"/>
    </source>
</evidence>
<feature type="binding site" evidence="10">
    <location>
        <position position="313"/>
    </location>
    <ligand>
        <name>5-aminolevulinate</name>
        <dbReference type="ChEBI" id="CHEBI:356416"/>
        <label>2</label>
    </ligand>
</feature>
<comment type="catalytic activity">
    <reaction evidence="8 13">
        <text>2 5-aminolevulinate = porphobilinogen + 2 H2O + H(+)</text>
        <dbReference type="Rhea" id="RHEA:24064"/>
        <dbReference type="ChEBI" id="CHEBI:15377"/>
        <dbReference type="ChEBI" id="CHEBI:15378"/>
        <dbReference type="ChEBI" id="CHEBI:58126"/>
        <dbReference type="ChEBI" id="CHEBI:356416"/>
        <dbReference type="EC" id="4.2.1.24"/>
    </reaction>
</comment>
<evidence type="ECO:0000256" key="1">
    <source>
        <dbReference type="ARBA" id="ARBA00004694"/>
    </source>
</evidence>
<dbReference type="EMBL" id="CAACVI010000011">
    <property type="protein sequence ID" value="VEN73510.1"/>
    <property type="molecule type" value="Genomic_DNA"/>
</dbReference>
<keyword evidence="6 13" id="KW-0456">Lyase</keyword>
<dbReference type="SUPFAM" id="SSF51569">
    <property type="entry name" value="Aldolase"/>
    <property type="match status" value="1"/>
</dbReference>
<protein>
    <recommendedName>
        <fullName evidence="4 13">Delta-aminolevulinic acid dehydratase</fullName>
        <ecNumber evidence="3 13">4.2.1.24</ecNumber>
    </recommendedName>
</protein>
<dbReference type="Pfam" id="PF00490">
    <property type="entry name" value="ALAD"/>
    <property type="match status" value="1"/>
</dbReference>
<dbReference type="PRINTS" id="PR00144">
    <property type="entry name" value="DALDHYDRTASE"/>
</dbReference>
<proteinExistence type="inferred from homology"/>
<dbReference type="PIRSF" id="PIRSF001415">
    <property type="entry name" value="Porphbilin_synth"/>
    <property type="match status" value="1"/>
</dbReference>
<accession>A0A484HGG4</accession>
<keyword evidence="11" id="KW-0479">Metal-binding</keyword>
<evidence type="ECO:0000256" key="14">
    <source>
        <dbReference type="RuleBase" id="RU004161"/>
    </source>
</evidence>
<evidence type="ECO:0000256" key="11">
    <source>
        <dbReference type="PIRSR" id="PIRSR001415-3"/>
    </source>
</evidence>
<dbReference type="GO" id="GO:0005829">
    <property type="term" value="C:cytosol"/>
    <property type="evidence" value="ECO:0007669"/>
    <property type="project" value="TreeGrafter"/>
</dbReference>
<dbReference type="GO" id="GO:0006782">
    <property type="term" value="P:protoporphyrinogen IX biosynthetic process"/>
    <property type="evidence" value="ECO:0007669"/>
    <property type="project" value="UniProtKB-UniPathway"/>
</dbReference>
<evidence type="ECO:0000256" key="10">
    <source>
        <dbReference type="PIRSR" id="PIRSR001415-2"/>
    </source>
</evidence>
<evidence type="ECO:0000313" key="15">
    <source>
        <dbReference type="EMBL" id="VEN73510.1"/>
    </source>
</evidence>
<organism evidence="15">
    <name type="scientific">uncultured Desulfobacteraceae bacterium</name>
    <dbReference type="NCBI Taxonomy" id="218296"/>
    <lineage>
        <taxon>Bacteria</taxon>
        <taxon>Pseudomonadati</taxon>
        <taxon>Thermodesulfobacteriota</taxon>
        <taxon>Desulfobacteria</taxon>
        <taxon>Desulfobacterales</taxon>
        <taxon>Desulfobacteraceae</taxon>
        <taxon>environmental samples</taxon>
    </lineage>
</organism>
<feature type="binding site" evidence="12">
    <location>
        <position position="233"/>
    </location>
    <ligand>
        <name>Mg(2+)</name>
        <dbReference type="ChEBI" id="CHEBI:18420"/>
    </ligand>
</feature>
<evidence type="ECO:0000256" key="3">
    <source>
        <dbReference type="ARBA" id="ARBA00012053"/>
    </source>
</evidence>
<dbReference type="GO" id="GO:0004655">
    <property type="term" value="F:porphobilinogen synthase activity"/>
    <property type="evidence" value="ECO:0007669"/>
    <property type="project" value="UniProtKB-EC"/>
</dbReference>
<dbReference type="FunFam" id="3.20.20.70:FF:000019">
    <property type="entry name" value="Delta-aminolevulinic acid dehydratase"/>
    <property type="match status" value="1"/>
</dbReference>
<dbReference type="PROSITE" id="PS00169">
    <property type="entry name" value="D_ALA_DEHYDRATASE"/>
    <property type="match status" value="1"/>
</dbReference>
<feature type="active site" description="Schiff-base intermediate with substrate" evidence="9">
    <location>
        <position position="248"/>
    </location>
</feature>
<evidence type="ECO:0000256" key="7">
    <source>
        <dbReference type="ARBA" id="ARBA00023244"/>
    </source>
</evidence>
<evidence type="ECO:0000256" key="9">
    <source>
        <dbReference type="PIRSR" id="PIRSR001415-1"/>
    </source>
</evidence>
<keyword evidence="5" id="KW-0350">Heme biosynthesis</keyword>
<dbReference type="SMART" id="SM01004">
    <property type="entry name" value="ALAD"/>
    <property type="match status" value="1"/>
</dbReference>
<evidence type="ECO:0000256" key="12">
    <source>
        <dbReference type="PIRSR" id="PIRSR001415-5"/>
    </source>
</evidence>
<feature type="binding site" evidence="10">
    <location>
        <position position="205"/>
    </location>
    <ligand>
        <name>5-aminolevulinate</name>
        <dbReference type="ChEBI" id="CHEBI:356416"/>
        <label>1</label>
    </ligand>
</feature>
<comment type="pathway">
    <text evidence="1">Porphyrin-containing compound metabolism; protoporphyrin-IX biosynthesis; coproporphyrinogen-III from 5-aminolevulinate: step 1/4.</text>
</comment>
<evidence type="ECO:0000256" key="8">
    <source>
        <dbReference type="ARBA" id="ARBA00047651"/>
    </source>
</evidence>
<feature type="binding site" evidence="10">
    <location>
        <position position="217"/>
    </location>
    <ligand>
        <name>5-aminolevulinate</name>
        <dbReference type="ChEBI" id="CHEBI:356416"/>
        <label>1</label>
    </ligand>
</feature>
<keyword evidence="11" id="KW-0862">Zinc</keyword>
<dbReference type="InterPro" id="IPR030656">
    <property type="entry name" value="ALAD_AS"/>
</dbReference>
<dbReference type="InterPro" id="IPR001731">
    <property type="entry name" value="ALAD"/>
</dbReference>
<dbReference type="PANTHER" id="PTHR11458:SF0">
    <property type="entry name" value="DELTA-AMINOLEVULINIC ACID DEHYDRATASE"/>
    <property type="match status" value="1"/>
</dbReference>
<keyword evidence="7 13" id="KW-0627">Porphyrin biosynthesis</keyword>
<dbReference type="InterPro" id="IPR013785">
    <property type="entry name" value="Aldolase_TIM"/>
</dbReference>
<feature type="binding site" evidence="11">
    <location>
        <position position="130"/>
    </location>
    <ligand>
        <name>Zn(2+)</name>
        <dbReference type="ChEBI" id="CHEBI:29105"/>
        <note>catalytic</note>
    </ligand>
</feature>
<feature type="binding site" evidence="11">
    <location>
        <position position="122"/>
    </location>
    <ligand>
        <name>Zn(2+)</name>
        <dbReference type="ChEBI" id="CHEBI:29105"/>
        <note>catalytic</note>
    </ligand>
</feature>
<dbReference type="NCBIfam" id="NF006762">
    <property type="entry name" value="PRK09283.1"/>
    <property type="match status" value="1"/>
</dbReference>
<reference evidence="15" key="1">
    <citation type="submission" date="2019-01" db="EMBL/GenBank/DDBJ databases">
        <authorList>
            <consortium name="Genoscope - CEA"/>
            <person name="William W."/>
        </authorList>
    </citation>
    <scope>NUCLEOTIDE SEQUENCE</scope>
    <source>
        <strain evidence="15">CR-1</strain>
    </source>
</reference>
<evidence type="ECO:0000256" key="6">
    <source>
        <dbReference type="ARBA" id="ARBA00023239"/>
    </source>
</evidence>
<dbReference type="GO" id="GO:0008270">
    <property type="term" value="F:zinc ion binding"/>
    <property type="evidence" value="ECO:0007669"/>
    <property type="project" value="TreeGrafter"/>
</dbReference>
<dbReference type="PANTHER" id="PTHR11458">
    <property type="entry name" value="DELTA-AMINOLEVULINIC ACID DEHYDRATASE"/>
    <property type="match status" value="1"/>
</dbReference>